<feature type="non-terminal residue" evidence="11">
    <location>
        <position position="188"/>
    </location>
</feature>
<dbReference type="InterPro" id="IPR005135">
    <property type="entry name" value="Endo/exonuclease/phosphatase"/>
</dbReference>
<evidence type="ECO:0000256" key="3">
    <source>
        <dbReference type="ARBA" id="ARBA00012115"/>
    </source>
</evidence>
<dbReference type="Proteomes" id="UP001295444">
    <property type="component" value="Chromosome 09"/>
</dbReference>
<evidence type="ECO:0000256" key="9">
    <source>
        <dbReference type="PIRSR" id="PIRSR604808-2"/>
    </source>
</evidence>
<evidence type="ECO:0000256" key="4">
    <source>
        <dbReference type="ARBA" id="ARBA00022723"/>
    </source>
</evidence>
<accession>A0AAD1SYV1</accession>
<dbReference type="GO" id="GO:0046872">
    <property type="term" value="F:metal ion binding"/>
    <property type="evidence" value="ECO:0007669"/>
    <property type="project" value="UniProtKB-KW"/>
</dbReference>
<keyword evidence="4 9" id="KW-0479">Metal-binding</keyword>
<dbReference type="InterPro" id="IPR004808">
    <property type="entry name" value="AP_endonuc_1"/>
</dbReference>
<dbReference type="GO" id="GO:0008081">
    <property type="term" value="F:phosphoric diester hydrolase activity"/>
    <property type="evidence" value="ECO:0007669"/>
    <property type="project" value="TreeGrafter"/>
</dbReference>
<dbReference type="EC" id="3.1.11.2" evidence="3"/>
<keyword evidence="6" id="KW-0378">Hydrolase</keyword>
<evidence type="ECO:0000256" key="2">
    <source>
        <dbReference type="ARBA" id="ARBA00007092"/>
    </source>
</evidence>
<name>A0AAD1SYV1_PELCU</name>
<keyword evidence="9" id="KW-0464">Manganese</keyword>
<dbReference type="GO" id="GO:0008311">
    <property type="term" value="F:double-stranded DNA 3'-5' DNA exonuclease activity"/>
    <property type="evidence" value="ECO:0007669"/>
    <property type="project" value="UniProtKB-EC"/>
</dbReference>
<evidence type="ECO:0000313" key="11">
    <source>
        <dbReference type="EMBL" id="CAH2315091.1"/>
    </source>
</evidence>
<feature type="binding site" evidence="9">
    <location>
        <position position="43"/>
    </location>
    <ligand>
        <name>Mg(2+)</name>
        <dbReference type="ChEBI" id="CHEBI:18420"/>
        <label>1</label>
    </ligand>
</feature>
<dbReference type="GO" id="GO:0006284">
    <property type="term" value="P:base-excision repair"/>
    <property type="evidence" value="ECO:0007669"/>
    <property type="project" value="TreeGrafter"/>
</dbReference>
<dbReference type="InterPro" id="IPR036691">
    <property type="entry name" value="Endo/exonu/phosph_ase_sf"/>
</dbReference>
<dbReference type="GO" id="GO:0005634">
    <property type="term" value="C:nucleus"/>
    <property type="evidence" value="ECO:0007669"/>
    <property type="project" value="TreeGrafter"/>
</dbReference>
<evidence type="ECO:0000256" key="7">
    <source>
        <dbReference type="ARBA" id="ARBA00022842"/>
    </source>
</evidence>
<sequence>CSMMEMVIKLMSLNTKGLNSPNKRRLALQEAKKCGAQVAFFQETHFKWNSRPKFTSKWYPHDFHTCYSAKKRGVSTVISKDVAFSLVRKISDKKGRYLILQCMLNNAPYTLINVYSPNENQNEFLQMILALTDMYSHGEVIIGGDTNCLLDRSRPEPKWASSQRATRYQTLRPAKGIGRTKRPLNMIE</sequence>
<dbReference type="Gene3D" id="3.60.10.10">
    <property type="entry name" value="Endonuclease/exonuclease/phosphatase"/>
    <property type="match status" value="1"/>
</dbReference>
<comment type="cofactor">
    <cofactor evidence="9">
        <name>Mg(2+)</name>
        <dbReference type="ChEBI" id="CHEBI:18420"/>
    </cofactor>
    <cofactor evidence="9">
        <name>Mn(2+)</name>
        <dbReference type="ChEBI" id="CHEBI:29035"/>
    </cofactor>
    <text evidence="9">Probably binds two magnesium or manganese ions per subunit.</text>
</comment>
<dbReference type="AlphaFoldDB" id="A0AAD1SYV1"/>
<organism evidence="11 12">
    <name type="scientific">Pelobates cultripes</name>
    <name type="common">Western spadefoot toad</name>
    <dbReference type="NCBI Taxonomy" id="61616"/>
    <lineage>
        <taxon>Eukaryota</taxon>
        <taxon>Metazoa</taxon>
        <taxon>Chordata</taxon>
        <taxon>Craniata</taxon>
        <taxon>Vertebrata</taxon>
        <taxon>Euteleostomi</taxon>
        <taxon>Amphibia</taxon>
        <taxon>Batrachia</taxon>
        <taxon>Anura</taxon>
        <taxon>Pelobatoidea</taxon>
        <taxon>Pelobatidae</taxon>
        <taxon>Pelobates</taxon>
    </lineage>
</organism>
<feature type="domain" description="Endonuclease/exonuclease/phosphatase" evidence="10">
    <location>
        <begin position="11"/>
        <end position="150"/>
    </location>
</feature>
<evidence type="ECO:0000256" key="6">
    <source>
        <dbReference type="ARBA" id="ARBA00022801"/>
    </source>
</evidence>
<proteinExistence type="inferred from homology"/>
<protein>
    <recommendedName>
        <fullName evidence="3">exodeoxyribonuclease III</fullName>
        <ecNumber evidence="3">3.1.11.2</ecNumber>
    </recommendedName>
</protein>
<feature type="non-terminal residue" evidence="11">
    <location>
        <position position="1"/>
    </location>
</feature>
<comment type="catalytic activity">
    <reaction evidence="1">
        <text>Exonucleolytic cleavage in the 3'- to 5'-direction to yield nucleoside 5'-phosphates.</text>
        <dbReference type="EC" id="3.1.11.2"/>
    </reaction>
</comment>
<dbReference type="SUPFAM" id="SSF56219">
    <property type="entry name" value="DNase I-like"/>
    <property type="match status" value="1"/>
</dbReference>
<evidence type="ECO:0000259" key="10">
    <source>
        <dbReference type="Pfam" id="PF03372"/>
    </source>
</evidence>
<dbReference type="GO" id="GO:0003906">
    <property type="term" value="F:DNA-(apurinic or apyrimidinic site) endonuclease activity"/>
    <property type="evidence" value="ECO:0007669"/>
    <property type="project" value="TreeGrafter"/>
</dbReference>
<dbReference type="Pfam" id="PF03372">
    <property type="entry name" value="Exo_endo_phos"/>
    <property type="match status" value="1"/>
</dbReference>
<keyword evidence="12" id="KW-1185">Reference proteome</keyword>
<evidence type="ECO:0000256" key="1">
    <source>
        <dbReference type="ARBA" id="ARBA00000493"/>
    </source>
</evidence>
<evidence type="ECO:0000313" key="12">
    <source>
        <dbReference type="Proteomes" id="UP001295444"/>
    </source>
</evidence>
<comment type="similarity">
    <text evidence="2">Belongs to the DNA repair enzymes AP/ExoA family.</text>
</comment>
<feature type="binding site" evidence="9">
    <location>
        <position position="14"/>
    </location>
    <ligand>
        <name>Mg(2+)</name>
        <dbReference type="ChEBI" id="CHEBI:18420"/>
        <label>1</label>
    </ligand>
</feature>
<keyword evidence="5" id="KW-0227">DNA damage</keyword>
<reference evidence="11" key="1">
    <citation type="submission" date="2022-03" db="EMBL/GenBank/DDBJ databases">
        <authorList>
            <person name="Alioto T."/>
            <person name="Alioto T."/>
            <person name="Gomez Garrido J."/>
        </authorList>
    </citation>
    <scope>NUCLEOTIDE SEQUENCE</scope>
</reference>
<dbReference type="PANTHER" id="PTHR22748:SF26">
    <property type="entry name" value="ENDONUCLEASE_EXONUCLEASE_PHOSPHATASE DOMAIN-CONTAINING PROTEIN"/>
    <property type="match status" value="1"/>
</dbReference>
<dbReference type="PANTHER" id="PTHR22748">
    <property type="entry name" value="AP ENDONUCLEASE"/>
    <property type="match status" value="1"/>
</dbReference>
<keyword evidence="7 9" id="KW-0460">Magnesium</keyword>
<dbReference type="EMBL" id="OW240920">
    <property type="protein sequence ID" value="CAH2315091.1"/>
    <property type="molecule type" value="Genomic_DNA"/>
</dbReference>
<evidence type="ECO:0000256" key="5">
    <source>
        <dbReference type="ARBA" id="ARBA00022763"/>
    </source>
</evidence>
<keyword evidence="8" id="KW-0234">DNA repair</keyword>
<evidence type="ECO:0000256" key="8">
    <source>
        <dbReference type="ARBA" id="ARBA00023204"/>
    </source>
</evidence>
<gene>
    <name evidence="11" type="ORF">PECUL_23A013657</name>
</gene>